<dbReference type="AlphaFoldDB" id="A0A812VZ41"/>
<keyword evidence="2" id="KW-1185">Reference proteome</keyword>
<reference evidence="1" key="1">
    <citation type="submission" date="2021-02" db="EMBL/GenBank/DDBJ databases">
        <authorList>
            <person name="Dougan E. K."/>
            <person name="Rhodes N."/>
            <person name="Thang M."/>
            <person name="Chan C."/>
        </authorList>
    </citation>
    <scope>NUCLEOTIDE SEQUENCE</scope>
</reference>
<comment type="caution">
    <text evidence="1">The sequence shown here is derived from an EMBL/GenBank/DDBJ whole genome shotgun (WGS) entry which is preliminary data.</text>
</comment>
<proteinExistence type="predicted"/>
<organism evidence="1 2">
    <name type="scientific">Symbiodinium pilosum</name>
    <name type="common">Dinoflagellate</name>
    <dbReference type="NCBI Taxonomy" id="2952"/>
    <lineage>
        <taxon>Eukaryota</taxon>
        <taxon>Sar</taxon>
        <taxon>Alveolata</taxon>
        <taxon>Dinophyceae</taxon>
        <taxon>Suessiales</taxon>
        <taxon>Symbiodiniaceae</taxon>
        <taxon>Symbiodinium</taxon>
    </lineage>
</organism>
<gene>
    <name evidence="1" type="primary">HERC2</name>
    <name evidence="1" type="ORF">SPIL2461_LOCUS17882</name>
</gene>
<accession>A0A812VZ41</accession>
<name>A0A812VZ41_SYMPI</name>
<sequence length="280" mass="30526">MAKAKIMRDADLLKLLRSVRPLNDDGSLKTHVDLHRCIRVWLTLTEAGVLSEHLSRMLLLRLCECGKAGVALGMALAEPWLLWRYNGSVQLAFAMEELWKHLWKRGQLNKSSDLKVVPILQGRASGLADLSAQLQAQRRELLLKGPLEALHLAQRILEQEQVGTAMEPGAPDAEAARVATVLCVIPSPALVVLARQGLFTILLRRCSAAPAPLAAALQVCALGVSLSLAWSPKSVEGSAQPESSEQDSLGKCLTAAADQLERISYPKVPRIQEQADMKEI</sequence>
<dbReference type="OrthoDB" id="415293at2759"/>
<dbReference type="EMBL" id="CAJNIZ010043427">
    <property type="protein sequence ID" value="CAE7660125.1"/>
    <property type="molecule type" value="Genomic_DNA"/>
</dbReference>
<protein>
    <submittedName>
        <fullName evidence="1">HERC2 protein</fullName>
    </submittedName>
</protein>
<evidence type="ECO:0000313" key="2">
    <source>
        <dbReference type="Proteomes" id="UP000649617"/>
    </source>
</evidence>
<dbReference type="Proteomes" id="UP000649617">
    <property type="component" value="Unassembled WGS sequence"/>
</dbReference>
<evidence type="ECO:0000313" key="1">
    <source>
        <dbReference type="EMBL" id="CAE7660125.1"/>
    </source>
</evidence>
<feature type="non-terminal residue" evidence="1">
    <location>
        <position position="280"/>
    </location>
</feature>